<name>A0A822YZ50_NELNU</name>
<evidence type="ECO:0000313" key="4">
    <source>
        <dbReference type="EMBL" id="DAD36529.1"/>
    </source>
</evidence>
<feature type="domain" description="Berberine/berberine-like" evidence="3">
    <location>
        <begin position="254"/>
        <end position="312"/>
    </location>
</feature>
<keyword evidence="2" id="KW-0274">FAD</keyword>
<gene>
    <name evidence="4" type="ORF">HUJ06_007170</name>
</gene>
<proteinExistence type="predicted"/>
<dbReference type="SUPFAM" id="SSF56176">
    <property type="entry name" value="FAD-binding/transporter-associated domain-like"/>
    <property type="match status" value="1"/>
</dbReference>
<dbReference type="GO" id="GO:0016491">
    <property type="term" value="F:oxidoreductase activity"/>
    <property type="evidence" value="ECO:0007669"/>
    <property type="project" value="InterPro"/>
</dbReference>
<evidence type="ECO:0000256" key="1">
    <source>
        <dbReference type="ARBA" id="ARBA00022630"/>
    </source>
</evidence>
<sequence>MGEDLFWAIRGGGGASFGLILSWKIRLVPVPATVTVFRIAKTLEEGATKLVHRWQYVAPKLHEYLFIRVFVVVTNSTRTGERTVNASFLSLFLGGVNELLPLMNEKFPELGLKRNDCTEMSWIESVLYTAASAGLSNRTLDALLDRNPSRIKVNFKGKSVYVKQPIPRSGLEGLWARLLQVEQPVLSISPFGGRMSEIPESATPFPHREGNLYKILYLVNWQEEGYKASEKHISWMRSLYSYMAPYVSKFPREAYLNYRDLDLGTNNIIGNTSYEQASVWGRKYFKNNFERLVEVKRKVDPSNFFRNEQSIPVATL</sequence>
<dbReference type="Gene3D" id="3.30.465.10">
    <property type="match status" value="1"/>
</dbReference>
<organism evidence="4 5">
    <name type="scientific">Nelumbo nucifera</name>
    <name type="common">Sacred lotus</name>
    <dbReference type="NCBI Taxonomy" id="4432"/>
    <lineage>
        <taxon>Eukaryota</taxon>
        <taxon>Viridiplantae</taxon>
        <taxon>Streptophyta</taxon>
        <taxon>Embryophyta</taxon>
        <taxon>Tracheophyta</taxon>
        <taxon>Spermatophyta</taxon>
        <taxon>Magnoliopsida</taxon>
        <taxon>Proteales</taxon>
        <taxon>Nelumbonaceae</taxon>
        <taxon>Nelumbo</taxon>
    </lineage>
</organism>
<comment type="caution">
    <text evidence="4">The sequence shown here is derived from an EMBL/GenBank/DDBJ whole genome shotgun (WGS) entry which is preliminary data.</text>
</comment>
<reference evidence="4 5" key="1">
    <citation type="journal article" date="2020" name="Mol. Biol. Evol.">
        <title>Distinct Expression and Methylation Patterns for Genes with Different Fates following a Single Whole-Genome Duplication in Flowering Plants.</title>
        <authorList>
            <person name="Shi T."/>
            <person name="Rahmani R.S."/>
            <person name="Gugger P.F."/>
            <person name="Wang M."/>
            <person name="Li H."/>
            <person name="Zhang Y."/>
            <person name="Li Z."/>
            <person name="Wang Q."/>
            <person name="Van de Peer Y."/>
            <person name="Marchal K."/>
            <person name="Chen J."/>
        </authorList>
    </citation>
    <scope>NUCLEOTIDE SEQUENCE [LARGE SCALE GENOMIC DNA]</scope>
    <source>
        <tissue evidence="4">Leaf</tissue>
    </source>
</reference>
<dbReference type="EMBL" id="DUZY01000004">
    <property type="protein sequence ID" value="DAD36529.1"/>
    <property type="molecule type" value="Genomic_DNA"/>
</dbReference>
<dbReference type="InterPro" id="IPR012951">
    <property type="entry name" value="BBE"/>
</dbReference>
<keyword evidence="5" id="KW-1185">Reference proteome</keyword>
<dbReference type="InterPro" id="IPR016169">
    <property type="entry name" value="FAD-bd_PCMH_sub2"/>
</dbReference>
<dbReference type="PANTHER" id="PTHR32448">
    <property type="entry name" value="OS08G0158400 PROTEIN"/>
    <property type="match status" value="1"/>
</dbReference>
<dbReference type="Proteomes" id="UP000607653">
    <property type="component" value="Unassembled WGS sequence"/>
</dbReference>
<evidence type="ECO:0000313" key="5">
    <source>
        <dbReference type="Proteomes" id="UP000607653"/>
    </source>
</evidence>
<keyword evidence="1" id="KW-0285">Flavoprotein</keyword>
<dbReference type="Gene3D" id="3.40.462.20">
    <property type="match status" value="1"/>
</dbReference>
<dbReference type="InterPro" id="IPR036318">
    <property type="entry name" value="FAD-bd_PCMH-like_sf"/>
</dbReference>
<evidence type="ECO:0000256" key="2">
    <source>
        <dbReference type="ARBA" id="ARBA00022827"/>
    </source>
</evidence>
<protein>
    <recommendedName>
        <fullName evidence="3">Berberine/berberine-like domain-containing protein</fullName>
    </recommendedName>
</protein>
<dbReference type="Pfam" id="PF08031">
    <property type="entry name" value="BBE"/>
    <property type="match status" value="1"/>
</dbReference>
<evidence type="ECO:0000259" key="3">
    <source>
        <dbReference type="Pfam" id="PF08031"/>
    </source>
</evidence>
<dbReference type="GO" id="GO:0050660">
    <property type="term" value="F:flavin adenine dinucleotide binding"/>
    <property type="evidence" value="ECO:0007669"/>
    <property type="project" value="InterPro"/>
</dbReference>
<accession>A0A822YZ50</accession>
<dbReference type="AlphaFoldDB" id="A0A822YZ50"/>